<evidence type="ECO:0000259" key="2">
    <source>
        <dbReference type="Pfam" id="PF00586"/>
    </source>
</evidence>
<dbReference type="Gene3D" id="3.30.1330.10">
    <property type="entry name" value="PurM-like, N-terminal domain"/>
    <property type="match status" value="1"/>
</dbReference>
<dbReference type="RefSeq" id="WP_103081057.1">
    <property type="nucleotide sequence ID" value="NZ_CP021850.1"/>
</dbReference>
<keyword evidence="5" id="KW-1185">Reference proteome</keyword>
<accession>A0A2K2FGR5</accession>
<dbReference type="InterPro" id="IPR036676">
    <property type="entry name" value="PurM-like_C_sf"/>
</dbReference>
<name>A0A2K2FGR5_9CLOT</name>
<reference evidence="4 5" key="1">
    <citation type="submission" date="2017-06" db="EMBL/GenBank/DDBJ databases">
        <title>Investigating the central metabolism of Clostridium thermosuccinogenes.</title>
        <authorList>
            <person name="Koendjbiharie J.G."/>
            <person name="van Kranenburg R."/>
        </authorList>
    </citation>
    <scope>NUCLEOTIDE SEQUENCE [LARGE SCALE GENOMIC DNA]</scope>
    <source>
        <strain evidence="4 5">DSM 5806</strain>
    </source>
</reference>
<dbReference type="KEGG" id="cthd:CDO33_08910"/>
<feature type="domain" description="PurM-like C-terminal" evidence="3">
    <location>
        <begin position="151"/>
        <end position="305"/>
    </location>
</feature>
<dbReference type="InterPro" id="IPR016188">
    <property type="entry name" value="PurM-like_N"/>
</dbReference>
<dbReference type="InterPro" id="IPR036921">
    <property type="entry name" value="PurM-like_N_sf"/>
</dbReference>
<dbReference type="Proteomes" id="UP000236151">
    <property type="component" value="Unassembled WGS sequence"/>
</dbReference>
<gene>
    <name evidence="4" type="ORF">CDQ84_07210</name>
</gene>
<dbReference type="InterPro" id="IPR010918">
    <property type="entry name" value="PurM-like_C_dom"/>
</dbReference>
<dbReference type="EMBL" id="NIOJ01000014">
    <property type="protein sequence ID" value="PNU00001.1"/>
    <property type="molecule type" value="Genomic_DNA"/>
</dbReference>
<dbReference type="Gene3D" id="3.90.650.10">
    <property type="entry name" value="PurM-like C-terminal domain"/>
    <property type="match status" value="1"/>
</dbReference>
<dbReference type="PIRSF" id="PIRSF005644">
    <property type="entry name" value="Hdrgns_mtr_HypE"/>
    <property type="match status" value="1"/>
</dbReference>
<dbReference type="Pfam" id="PF00586">
    <property type="entry name" value="AIRS"/>
    <property type="match status" value="1"/>
</dbReference>
<dbReference type="SUPFAM" id="SSF56042">
    <property type="entry name" value="PurM C-terminal domain-like"/>
    <property type="match status" value="1"/>
</dbReference>
<protein>
    <submittedName>
        <fullName evidence="4">AIR synthase</fullName>
    </submittedName>
</protein>
<evidence type="ECO:0000259" key="3">
    <source>
        <dbReference type="Pfam" id="PF02769"/>
    </source>
</evidence>
<dbReference type="GO" id="GO:0051604">
    <property type="term" value="P:protein maturation"/>
    <property type="evidence" value="ECO:0007669"/>
    <property type="project" value="TreeGrafter"/>
</dbReference>
<comment type="similarity">
    <text evidence="1">Belongs to the HypE family.</text>
</comment>
<dbReference type="SUPFAM" id="SSF55326">
    <property type="entry name" value="PurM N-terminal domain-like"/>
    <property type="match status" value="1"/>
</dbReference>
<feature type="domain" description="PurM-like N-terminal" evidence="2">
    <location>
        <begin position="33"/>
        <end position="139"/>
    </location>
</feature>
<dbReference type="OrthoDB" id="153904at2"/>
<organism evidence="4 5">
    <name type="scientific">Clostridium thermosuccinogenes</name>
    <dbReference type="NCBI Taxonomy" id="84032"/>
    <lineage>
        <taxon>Bacteria</taxon>
        <taxon>Bacillati</taxon>
        <taxon>Bacillota</taxon>
        <taxon>Clostridia</taxon>
        <taxon>Eubacteriales</taxon>
        <taxon>Clostridiaceae</taxon>
        <taxon>Clostridium</taxon>
    </lineage>
</organism>
<dbReference type="Pfam" id="PF02769">
    <property type="entry name" value="AIRS_C"/>
    <property type="match status" value="1"/>
</dbReference>
<dbReference type="PANTHER" id="PTHR30303">
    <property type="entry name" value="HYDROGENASE ISOENZYMES FORMATION PROTEIN HYPE"/>
    <property type="match status" value="1"/>
</dbReference>
<evidence type="ECO:0000256" key="1">
    <source>
        <dbReference type="ARBA" id="ARBA00006243"/>
    </source>
</evidence>
<dbReference type="CDD" id="cd06061">
    <property type="entry name" value="PurM-like1"/>
    <property type="match status" value="1"/>
</dbReference>
<evidence type="ECO:0000313" key="4">
    <source>
        <dbReference type="EMBL" id="PNU00001.1"/>
    </source>
</evidence>
<comment type="caution">
    <text evidence="4">The sequence shown here is derived from an EMBL/GenBank/DDBJ whole genome shotgun (WGS) entry which is preliminary data.</text>
</comment>
<dbReference type="AlphaFoldDB" id="A0A2K2FGR5"/>
<sequence length="326" mass="34591">MKVGKLPNDVLKKIILDKLKSKRPDILVRPNIGEDCCAVDFGENVCLLSTDPITGAVNEIGRLAVHVSCNDIASCGVEPLGLLITLLAPPDTTEEDIETIMGQIAQEATALDVDIIGGHTEITEAVNRCVIVCTSVGKVLKEKMVTTSGAKPGDQIILTKSAGLEGTAIIAHDKEEYVASKLGQELADRAKTFINRISAVKEGKIAGEYGVNAMHDVTEGGVLGALWEVAEASGTGVIVYRERIPVEPETAQITELFNIDPLKLISSGCMLITCPDGEGLVKKLKSNGIPAAIIGEVTAGPDKKMVSGEHEECIPQPDSDELYKVL</sequence>
<dbReference type="InterPro" id="IPR011854">
    <property type="entry name" value="HypE"/>
</dbReference>
<evidence type="ECO:0000313" key="5">
    <source>
        <dbReference type="Proteomes" id="UP000236151"/>
    </source>
</evidence>
<proteinExistence type="inferred from homology"/>
<dbReference type="PANTHER" id="PTHR30303:SF4">
    <property type="entry name" value="HYDROGENASE EXPRESSION_FORMATION PROTEIN HYPE"/>
    <property type="match status" value="1"/>
</dbReference>